<evidence type="ECO:0000259" key="1">
    <source>
        <dbReference type="Pfam" id="PF16261"/>
    </source>
</evidence>
<evidence type="ECO:0000313" key="2">
    <source>
        <dbReference type="EMBL" id="TGY93818.1"/>
    </source>
</evidence>
<sequence length="407" mass="44726">MSATTTAEFTTFADVNGRGRGRPIVLAGAGNIATKTLRRVRGVTGIVDNNPNLQGQSQAGLEIAKPDTLRALDPRPFVVICTTSFVEVGEQLAGYGFTPGTDFVVSPVLNDLRIIAEMEALEETVLFTCGLPPSEDPEAGGGLYELSIKGARHSFRKVMAGNFHGLKPHGEHFIAIDDERGLITFDRDYTILSTFALPQGARCHGVCWSEEHRKYFIACSYLDAILVYDEDGQEEERIAISRKQARTSEAQHHCNDILVLGDSVYLSMFSATGNWKRDVFDGVVLEYDFAEKRWAGPVISDLWMPHSIDFVDGSLVVLDSLRGRLLKNNAQTIGQFPGFARGLAHDGSRFFIGQSRNRNYSAAMGVSNNIAIDTAITVFDEHTKVSKSFHLPSTVSEIHAIALNTRR</sequence>
<dbReference type="EMBL" id="SRXV01000001">
    <property type="protein sequence ID" value="TGY93818.1"/>
    <property type="molecule type" value="Genomic_DNA"/>
</dbReference>
<dbReference type="OrthoDB" id="238183at2"/>
<dbReference type="RefSeq" id="WP_135943013.1">
    <property type="nucleotide sequence ID" value="NZ_BMEI01000001.1"/>
</dbReference>
<proteinExistence type="predicted"/>
<dbReference type="AlphaFoldDB" id="A0A4S2HDH8"/>
<keyword evidence="3" id="KW-1185">Reference proteome</keyword>
<dbReference type="Pfam" id="PF16261">
    <property type="entry name" value="DUF4915"/>
    <property type="match status" value="1"/>
</dbReference>
<protein>
    <submittedName>
        <fullName evidence="2">DUF4915 domain-containing protein</fullName>
    </submittedName>
</protein>
<evidence type="ECO:0000313" key="3">
    <source>
        <dbReference type="Proteomes" id="UP000305451"/>
    </source>
</evidence>
<feature type="domain" description="Conserved hypothetical protein CHP03032" evidence="1">
    <location>
        <begin position="274"/>
        <end position="402"/>
    </location>
</feature>
<organism evidence="2 3">
    <name type="scientific">Marinicauda pacifica</name>
    <dbReference type="NCBI Taxonomy" id="1133559"/>
    <lineage>
        <taxon>Bacteria</taxon>
        <taxon>Pseudomonadati</taxon>
        <taxon>Pseudomonadota</taxon>
        <taxon>Alphaproteobacteria</taxon>
        <taxon>Maricaulales</taxon>
        <taxon>Maricaulaceae</taxon>
        <taxon>Marinicauda</taxon>
    </lineage>
</organism>
<dbReference type="Proteomes" id="UP000305451">
    <property type="component" value="Unassembled WGS sequence"/>
</dbReference>
<comment type="caution">
    <text evidence="2">The sequence shown here is derived from an EMBL/GenBank/DDBJ whole genome shotgun (WGS) entry which is preliminary data.</text>
</comment>
<dbReference type="SUPFAM" id="SSF63825">
    <property type="entry name" value="YWTD domain"/>
    <property type="match status" value="1"/>
</dbReference>
<dbReference type="InterPro" id="IPR017481">
    <property type="entry name" value="CHP03032"/>
</dbReference>
<reference evidence="2 3" key="1">
    <citation type="journal article" date="2013" name="Int. J. Syst. Evol. Microbiol.">
        <title>Marinicauda pacifica gen. nov., sp. nov., a prosthecate alphaproteobacterium of the family Hyphomonadaceae isolated from deep seawater.</title>
        <authorList>
            <person name="Zhang X.Y."/>
            <person name="Li G.W."/>
            <person name="Wang C.S."/>
            <person name="Zhang Y.J."/>
            <person name="Xu X.W."/>
            <person name="Li H."/>
            <person name="Liu A."/>
            <person name="Liu C."/>
            <person name="Xie B.B."/>
            <person name="Qin Q.L."/>
            <person name="Xu Z."/>
            <person name="Chen X.L."/>
            <person name="Zhou B.C."/>
            <person name="Zhang Y.Z."/>
        </authorList>
    </citation>
    <scope>NUCLEOTIDE SEQUENCE [LARGE SCALE GENOMIC DNA]</scope>
    <source>
        <strain evidence="2 3">P-1 km-3</strain>
    </source>
</reference>
<accession>A0A4S2HDH8</accession>
<name>A0A4S2HDH8_9PROT</name>
<gene>
    <name evidence="2" type="ORF">E5162_00555</name>
</gene>